<dbReference type="SUPFAM" id="SSF53383">
    <property type="entry name" value="PLP-dependent transferases"/>
    <property type="match status" value="1"/>
</dbReference>
<proteinExistence type="inferred from homology"/>
<dbReference type="GO" id="GO:0046872">
    <property type="term" value="F:metal ion binding"/>
    <property type="evidence" value="ECO:0007669"/>
    <property type="project" value="UniProtKB-KW"/>
</dbReference>
<evidence type="ECO:0000313" key="13">
    <source>
        <dbReference type="Proteomes" id="UP000245629"/>
    </source>
</evidence>
<dbReference type="AlphaFoldDB" id="A0A2S2CPV7"/>
<dbReference type="EMBL" id="CP029353">
    <property type="protein sequence ID" value="AWK86512.1"/>
    <property type="molecule type" value="Genomic_DNA"/>
</dbReference>
<dbReference type="InterPro" id="IPR015422">
    <property type="entry name" value="PyrdxlP-dep_Trfase_small"/>
</dbReference>
<name>A0A2S2CPV7_9PROT</name>
<evidence type="ECO:0000256" key="6">
    <source>
        <dbReference type="ARBA" id="ARBA00022723"/>
    </source>
</evidence>
<feature type="domain" description="Aminotransferase class V" evidence="11">
    <location>
        <begin position="4"/>
        <end position="353"/>
    </location>
</feature>
<dbReference type="GO" id="GO:0031071">
    <property type="term" value="F:cysteine desulfurase activity"/>
    <property type="evidence" value="ECO:0007669"/>
    <property type="project" value="UniProtKB-EC"/>
</dbReference>
<dbReference type="Gene3D" id="3.40.640.10">
    <property type="entry name" value="Type I PLP-dependent aspartate aminotransferase-like (Major domain)"/>
    <property type="match status" value="1"/>
</dbReference>
<evidence type="ECO:0000313" key="12">
    <source>
        <dbReference type="EMBL" id="AWK86512.1"/>
    </source>
</evidence>
<evidence type="ECO:0000256" key="1">
    <source>
        <dbReference type="ARBA" id="ARBA00001933"/>
    </source>
</evidence>
<dbReference type="InterPro" id="IPR015421">
    <property type="entry name" value="PyrdxlP-dep_Trfase_major"/>
</dbReference>
<evidence type="ECO:0000256" key="7">
    <source>
        <dbReference type="ARBA" id="ARBA00022898"/>
    </source>
</evidence>
<dbReference type="PANTHER" id="PTHR11601:SF34">
    <property type="entry name" value="CYSTEINE DESULFURASE"/>
    <property type="match status" value="1"/>
</dbReference>
<dbReference type="Pfam" id="PF00266">
    <property type="entry name" value="Aminotran_5"/>
    <property type="match status" value="1"/>
</dbReference>
<dbReference type="KEGG" id="azz:DEW08_09910"/>
<keyword evidence="5" id="KW-0808">Transferase</keyword>
<keyword evidence="13" id="KW-1185">Reference proteome</keyword>
<evidence type="ECO:0000256" key="8">
    <source>
        <dbReference type="ARBA" id="ARBA00023004"/>
    </source>
</evidence>
<evidence type="ECO:0000256" key="10">
    <source>
        <dbReference type="ARBA" id="ARBA00050776"/>
    </source>
</evidence>
<dbReference type="PIRSF" id="PIRSF005572">
    <property type="entry name" value="NifS"/>
    <property type="match status" value="1"/>
</dbReference>
<evidence type="ECO:0000259" key="11">
    <source>
        <dbReference type="Pfam" id="PF00266"/>
    </source>
</evidence>
<keyword evidence="9" id="KW-0411">Iron-sulfur</keyword>
<dbReference type="Gene3D" id="3.90.1150.10">
    <property type="entry name" value="Aspartate Aminotransferase, domain 1"/>
    <property type="match status" value="1"/>
</dbReference>
<dbReference type="InterPro" id="IPR016454">
    <property type="entry name" value="Cysteine_dSase"/>
</dbReference>
<evidence type="ECO:0000256" key="4">
    <source>
        <dbReference type="ARBA" id="ARBA00013558"/>
    </source>
</evidence>
<dbReference type="GO" id="GO:0051536">
    <property type="term" value="F:iron-sulfur cluster binding"/>
    <property type="evidence" value="ECO:0007669"/>
    <property type="project" value="UniProtKB-KW"/>
</dbReference>
<dbReference type="RefSeq" id="WP_109326663.1">
    <property type="nucleotide sequence ID" value="NZ_CP029353.1"/>
</dbReference>
<comment type="cofactor">
    <cofactor evidence="1">
        <name>pyridoxal 5'-phosphate</name>
        <dbReference type="ChEBI" id="CHEBI:597326"/>
    </cofactor>
</comment>
<evidence type="ECO:0000256" key="3">
    <source>
        <dbReference type="ARBA" id="ARBA00006490"/>
    </source>
</evidence>
<sequence>MTRVYLDHNASAPLKPAVKAAMLQAMEIAGNPSSVHAHGRAARRAVEEARATVAALVGAKPAQVLFTGSGTEANNLALRGFPGRRILVSAIEHDSVLAAEPDALRIPVTRAGAVDLEALDRLLADGAGPALVSLMLANNETGVIQPVAEAARLAHARGALLHCDAVQAAGRLPVELGALGADLLTLSAHKLGGPAGVGALLVAEGLEPEALIRGGGQERRRRAGTENLLGIVGFGAAARAARDELPLAGDLAALRDRLEREALAAAPQARVMGATLPRVANTSCLVLPGLSGETQVMALDLAGVAVSAGSACSSGKVKPSHVLSAMGEDASTASSAIRVSLGWDSDEAAVDRFLEAWIAMARRARAA</sequence>
<dbReference type="OrthoDB" id="9808002at2"/>
<reference evidence="13" key="1">
    <citation type="submission" date="2018-05" db="EMBL/GenBank/DDBJ databases">
        <title>Azospirillum thermophila sp. nov., a novel isolated from hot spring.</title>
        <authorList>
            <person name="Zhao Z."/>
        </authorList>
    </citation>
    <scope>NUCLEOTIDE SEQUENCE [LARGE SCALE GENOMIC DNA]</scope>
    <source>
        <strain evidence="13">CFH 70021</strain>
    </source>
</reference>
<dbReference type="Gene3D" id="1.10.260.50">
    <property type="match status" value="1"/>
</dbReference>
<evidence type="ECO:0000256" key="9">
    <source>
        <dbReference type="ARBA" id="ARBA00023014"/>
    </source>
</evidence>
<keyword evidence="7" id="KW-0663">Pyridoxal phosphate</keyword>
<evidence type="ECO:0000256" key="2">
    <source>
        <dbReference type="ARBA" id="ARBA00003120"/>
    </source>
</evidence>
<protein>
    <recommendedName>
        <fullName evidence="4">Cysteine desulfurase</fullName>
    </recommendedName>
</protein>
<accession>A0A2S2CPV7</accession>
<dbReference type="InterPro" id="IPR015424">
    <property type="entry name" value="PyrdxlP-dep_Trfase"/>
</dbReference>
<gene>
    <name evidence="12" type="ORF">DEW08_09910</name>
</gene>
<evidence type="ECO:0000256" key="5">
    <source>
        <dbReference type="ARBA" id="ARBA00022679"/>
    </source>
</evidence>
<comment type="catalytic activity">
    <reaction evidence="10">
        <text>(sulfur carrier)-H + L-cysteine = (sulfur carrier)-SH + L-alanine</text>
        <dbReference type="Rhea" id="RHEA:43892"/>
        <dbReference type="Rhea" id="RHEA-COMP:14737"/>
        <dbReference type="Rhea" id="RHEA-COMP:14739"/>
        <dbReference type="ChEBI" id="CHEBI:29917"/>
        <dbReference type="ChEBI" id="CHEBI:35235"/>
        <dbReference type="ChEBI" id="CHEBI:57972"/>
        <dbReference type="ChEBI" id="CHEBI:64428"/>
        <dbReference type="EC" id="2.8.1.7"/>
    </reaction>
</comment>
<organism evidence="12 13">
    <name type="scientific">Azospirillum thermophilum</name>
    <dbReference type="NCBI Taxonomy" id="2202148"/>
    <lineage>
        <taxon>Bacteria</taxon>
        <taxon>Pseudomonadati</taxon>
        <taxon>Pseudomonadota</taxon>
        <taxon>Alphaproteobacteria</taxon>
        <taxon>Rhodospirillales</taxon>
        <taxon>Azospirillaceae</taxon>
        <taxon>Azospirillum</taxon>
    </lineage>
</organism>
<comment type="similarity">
    <text evidence="3">Belongs to the class-V pyridoxal-phosphate-dependent aminotransferase family. NifS/IscS subfamily.</text>
</comment>
<comment type="function">
    <text evidence="2">Catalyzes the removal of elemental sulfur atoms from cysteine to produce alanine. Seems to participate in the biosynthesis of the nitrogenase metalloclusters by providing the inorganic sulfur required for the Fe-S core formation.</text>
</comment>
<dbReference type="InterPro" id="IPR000192">
    <property type="entry name" value="Aminotrans_V_dom"/>
</dbReference>
<keyword evidence="6" id="KW-0479">Metal-binding</keyword>
<dbReference type="Proteomes" id="UP000245629">
    <property type="component" value="Chromosome 2"/>
</dbReference>
<dbReference type="PANTHER" id="PTHR11601">
    <property type="entry name" value="CYSTEINE DESULFURYLASE FAMILY MEMBER"/>
    <property type="match status" value="1"/>
</dbReference>
<keyword evidence="8" id="KW-0408">Iron</keyword>